<sequence>MARTGRRPGTTRTRDQILSTAREQFAELGFGGTTIRGIARGAGVDPALVHHFFGSKEDVFVEAMRLPYNPATVLREALAQAGADRAASVLRTLLRVWDTPDMRATMAGLIRSAVGDDRAGQVVRDFLSDVVVHQVSTELEVPPIRATAAASQLIGLIMLRYVLRIEPVASAGHEDVVRAYAPALGALIDPAAPPTT</sequence>
<comment type="caution">
    <text evidence="4">The sequence shown here is derived from an EMBL/GenBank/DDBJ whole genome shotgun (WGS) entry which is preliminary data.</text>
</comment>
<evidence type="ECO:0000256" key="2">
    <source>
        <dbReference type="PROSITE-ProRule" id="PRU00335"/>
    </source>
</evidence>
<feature type="DNA-binding region" description="H-T-H motif" evidence="2">
    <location>
        <begin position="34"/>
        <end position="53"/>
    </location>
</feature>
<dbReference type="InterPro" id="IPR036271">
    <property type="entry name" value="Tet_transcr_reg_TetR-rel_C_sf"/>
</dbReference>
<accession>A0ABV9E439</accession>
<dbReference type="EMBL" id="JBHSFQ010000055">
    <property type="protein sequence ID" value="MFC4565966.1"/>
    <property type="molecule type" value="Genomic_DNA"/>
</dbReference>
<dbReference type="RefSeq" id="WP_378580434.1">
    <property type="nucleotide sequence ID" value="NZ_JBHSFQ010000055.1"/>
</dbReference>
<evidence type="ECO:0000256" key="1">
    <source>
        <dbReference type="ARBA" id="ARBA00023125"/>
    </source>
</evidence>
<feature type="domain" description="HTH tetR-type" evidence="3">
    <location>
        <begin position="11"/>
        <end position="71"/>
    </location>
</feature>
<dbReference type="InterPro" id="IPR009057">
    <property type="entry name" value="Homeodomain-like_sf"/>
</dbReference>
<evidence type="ECO:0000313" key="5">
    <source>
        <dbReference type="Proteomes" id="UP001595923"/>
    </source>
</evidence>
<dbReference type="PRINTS" id="PR00455">
    <property type="entry name" value="HTHTETR"/>
</dbReference>
<dbReference type="PANTHER" id="PTHR30055:SF235">
    <property type="entry name" value="TRANSCRIPTIONAL REGULATORY PROTEIN"/>
    <property type="match status" value="1"/>
</dbReference>
<keyword evidence="1 2" id="KW-0238">DNA-binding</keyword>
<keyword evidence="5" id="KW-1185">Reference proteome</keyword>
<proteinExistence type="predicted"/>
<dbReference type="Proteomes" id="UP001595923">
    <property type="component" value="Unassembled WGS sequence"/>
</dbReference>
<dbReference type="Gene3D" id="1.10.10.60">
    <property type="entry name" value="Homeodomain-like"/>
    <property type="match status" value="1"/>
</dbReference>
<evidence type="ECO:0000259" key="3">
    <source>
        <dbReference type="PROSITE" id="PS50977"/>
    </source>
</evidence>
<dbReference type="Pfam" id="PF00440">
    <property type="entry name" value="TetR_N"/>
    <property type="match status" value="1"/>
</dbReference>
<protein>
    <submittedName>
        <fullName evidence="4">TetR family transcriptional regulator</fullName>
    </submittedName>
</protein>
<dbReference type="InterPro" id="IPR001647">
    <property type="entry name" value="HTH_TetR"/>
</dbReference>
<dbReference type="Gene3D" id="1.10.357.10">
    <property type="entry name" value="Tetracycline Repressor, domain 2"/>
    <property type="match status" value="1"/>
</dbReference>
<dbReference type="PROSITE" id="PS50977">
    <property type="entry name" value="HTH_TETR_2"/>
    <property type="match status" value="1"/>
</dbReference>
<dbReference type="SUPFAM" id="SSF48498">
    <property type="entry name" value="Tetracyclin repressor-like, C-terminal domain"/>
    <property type="match status" value="1"/>
</dbReference>
<organism evidence="4 5">
    <name type="scientific">Nocardiopsis mangrovi</name>
    <dbReference type="NCBI Taxonomy" id="1179818"/>
    <lineage>
        <taxon>Bacteria</taxon>
        <taxon>Bacillati</taxon>
        <taxon>Actinomycetota</taxon>
        <taxon>Actinomycetes</taxon>
        <taxon>Streptosporangiales</taxon>
        <taxon>Nocardiopsidaceae</taxon>
        <taxon>Nocardiopsis</taxon>
    </lineage>
</organism>
<dbReference type="SUPFAM" id="SSF46689">
    <property type="entry name" value="Homeodomain-like"/>
    <property type="match status" value="1"/>
</dbReference>
<dbReference type="Pfam" id="PF17920">
    <property type="entry name" value="TetR_C_16"/>
    <property type="match status" value="1"/>
</dbReference>
<name>A0ABV9E439_9ACTN</name>
<reference evidence="5" key="1">
    <citation type="journal article" date="2019" name="Int. J. Syst. Evol. Microbiol.">
        <title>The Global Catalogue of Microorganisms (GCM) 10K type strain sequencing project: providing services to taxonomists for standard genome sequencing and annotation.</title>
        <authorList>
            <consortium name="The Broad Institute Genomics Platform"/>
            <consortium name="The Broad Institute Genome Sequencing Center for Infectious Disease"/>
            <person name="Wu L."/>
            <person name="Ma J."/>
        </authorList>
    </citation>
    <scope>NUCLEOTIDE SEQUENCE [LARGE SCALE GENOMIC DNA]</scope>
    <source>
        <strain evidence="5">XZYJ18</strain>
    </source>
</reference>
<dbReference type="PANTHER" id="PTHR30055">
    <property type="entry name" value="HTH-TYPE TRANSCRIPTIONAL REGULATOR RUTR"/>
    <property type="match status" value="1"/>
</dbReference>
<dbReference type="InterPro" id="IPR050109">
    <property type="entry name" value="HTH-type_TetR-like_transc_reg"/>
</dbReference>
<evidence type="ECO:0000313" key="4">
    <source>
        <dbReference type="EMBL" id="MFC4565966.1"/>
    </source>
</evidence>
<dbReference type="InterPro" id="IPR041678">
    <property type="entry name" value="TetR_C_16"/>
</dbReference>
<gene>
    <name evidence="4" type="ORF">ACFO4E_29280</name>
</gene>